<protein>
    <recommendedName>
        <fullName evidence="8">Lipoyl synthase</fullName>
        <ecNumber evidence="8">2.8.1.8</ecNumber>
    </recommendedName>
    <alternativeName>
        <fullName evidence="8">Lip-syn</fullName>
        <shortName evidence="8">LS</shortName>
    </alternativeName>
    <alternativeName>
        <fullName evidence="8">Lipoate synthase</fullName>
    </alternativeName>
    <alternativeName>
        <fullName evidence="8">Lipoic acid synthase</fullName>
    </alternativeName>
    <alternativeName>
        <fullName evidence="8">Sulfur insertion protein LipA</fullName>
    </alternativeName>
</protein>
<dbReference type="STRING" id="1302250.GCA_001313225_00596"/>
<feature type="binding site" evidence="8">
    <location>
        <position position="289"/>
    </location>
    <ligand>
        <name>[4Fe-4S] cluster</name>
        <dbReference type="ChEBI" id="CHEBI:49883"/>
        <label>1</label>
    </ligand>
</feature>
<sequence>MTTNHQTSAPTKAPAKAPAKPSWLKVTYDQKKVDKMTDLLKGLKLNTVCAEANCPNLGECFGSGSASFIILGPNCTRACRFCDIPHGHPKDVDLLEPLRVAQATKKLGLTHVVVTSVDRDDLPDLGADQFVRTIHAIKKLNPKTTIEVLTPDFQGREDCLDKVIAAGPDVFNHNMETVRRVTPLVRNRATYDTSLHVLDYVKKHAPKNMYVKTGIMLGLGEKDEEVYQLMDDLRAIDVDFLTIGQYVQPGPKNYTLREWVPMSRYQEYYKQAMKRGFKFVASSPLVRSSYKAKEELEAVENK</sequence>
<dbReference type="InterPro" id="IPR006638">
    <property type="entry name" value="Elp3/MiaA/NifB-like_rSAM"/>
</dbReference>
<organism evidence="11 12">
    <name type="scientific">Secundilactobacillus silagei JCM 19001</name>
    <dbReference type="NCBI Taxonomy" id="1302250"/>
    <lineage>
        <taxon>Bacteria</taxon>
        <taxon>Bacillati</taxon>
        <taxon>Bacillota</taxon>
        <taxon>Bacilli</taxon>
        <taxon>Lactobacillales</taxon>
        <taxon>Lactobacillaceae</taxon>
        <taxon>Secundilactobacillus</taxon>
    </lineage>
</organism>
<comment type="caution">
    <text evidence="11">The sequence shown here is derived from an EMBL/GenBank/DDBJ whole genome shotgun (WGS) entry which is preliminary data.</text>
</comment>
<dbReference type="GO" id="GO:0051539">
    <property type="term" value="F:4 iron, 4 sulfur cluster binding"/>
    <property type="evidence" value="ECO:0007669"/>
    <property type="project" value="UniProtKB-UniRule"/>
</dbReference>
<dbReference type="AlphaFoldDB" id="A0A1Z5IGW2"/>
<dbReference type="InterPro" id="IPR058240">
    <property type="entry name" value="rSAM_sf"/>
</dbReference>
<dbReference type="PANTHER" id="PTHR10949:SF0">
    <property type="entry name" value="LIPOYL SYNTHASE, MITOCHONDRIAL"/>
    <property type="match status" value="1"/>
</dbReference>
<dbReference type="GO" id="GO:0046872">
    <property type="term" value="F:metal ion binding"/>
    <property type="evidence" value="ECO:0007669"/>
    <property type="project" value="UniProtKB-KW"/>
</dbReference>
<dbReference type="GO" id="GO:0009249">
    <property type="term" value="P:protein lipoylation"/>
    <property type="evidence" value="ECO:0007669"/>
    <property type="project" value="UniProtKB-UniRule"/>
</dbReference>
<dbReference type="InterPro" id="IPR003698">
    <property type="entry name" value="Lipoyl_synth"/>
</dbReference>
<evidence type="ECO:0000256" key="3">
    <source>
        <dbReference type="ARBA" id="ARBA00022691"/>
    </source>
</evidence>
<comment type="cofactor">
    <cofactor evidence="8">
        <name>[4Fe-4S] cluster</name>
        <dbReference type="ChEBI" id="CHEBI:49883"/>
    </cofactor>
    <text evidence="8">Binds 2 [4Fe-4S] clusters per subunit. One cluster is coordinated with 3 cysteines and an exchangeable S-adenosyl-L-methionine.</text>
</comment>
<proteinExistence type="inferred from homology"/>
<feature type="binding site" evidence="8">
    <location>
        <position position="60"/>
    </location>
    <ligand>
        <name>[4Fe-4S] cluster</name>
        <dbReference type="ChEBI" id="CHEBI:49883"/>
        <label>1</label>
    </ligand>
</feature>
<dbReference type="Gene3D" id="3.20.20.70">
    <property type="entry name" value="Aldolase class I"/>
    <property type="match status" value="1"/>
</dbReference>
<dbReference type="CDD" id="cd01335">
    <property type="entry name" value="Radical_SAM"/>
    <property type="match status" value="1"/>
</dbReference>
<dbReference type="UniPathway" id="UPA00538">
    <property type="reaction ID" value="UER00593"/>
</dbReference>
<dbReference type="SMART" id="SM00729">
    <property type="entry name" value="Elp3"/>
    <property type="match status" value="1"/>
</dbReference>
<dbReference type="PIRSF" id="PIRSF005963">
    <property type="entry name" value="Lipoyl_synth"/>
    <property type="match status" value="1"/>
</dbReference>
<feature type="binding site" evidence="8">
    <location>
        <position position="54"/>
    </location>
    <ligand>
        <name>[4Fe-4S] cluster</name>
        <dbReference type="ChEBI" id="CHEBI:49883"/>
        <label>1</label>
    </ligand>
</feature>
<dbReference type="SUPFAM" id="SSF102114">
    <property type="entry name" value="Radical SAM enzymes"/>
    <property type="match status" value="1"/>
</dbReference>
<dbReference type="EC" id="2.8.1.8" evidence="8"/>
<dbReference type="NCBIfam" id="TIGR00510">
    <property type="entry name" value="lipA"/>
    <property type="match status" value="1"/>
</dbReference>
<comment type="pathway">
    <text evidence="8">Protein modification; protein lipoylation via endogenous pathway; protein N(6)-(lipoyl)lysine from octanoyl-[acyl-carrier-protein]: step 2/2.</text>
</comment>
<dbReference type="HAMAP" id="MF_00206">
    <property type="entry name" value="Lipoyl_synth"/>
    <property type="match status" value="1"/>
</dbReference>
<comment type="subcellular location">
    <subcellularLocation>
        <location evidence="8">Cytoplasm</location>
    </subcellularLocation>
</comment>
<keyword evidence="3 8" id="KW-0949">S-adenosyl-L-methionine</keyword>
<dbReference type="RefSeq" id="WP_054654084.1">
    <property type="nucleotide sequence ID" value="NZ_BBFL01000002.1"/>
</dbReference>
<dbReference type="Proteomes" id="UP000198402">
    <property type="component" value="Unassembled WGS sequence"/>
</dbReference>
<feature type="binding site" evidence="8">
    <location>
        <position position="75"/>
    </location>
    <ligand>
        <name>[4Fe-4S] cluster</name>
        <dbReference type="ChEBI" id="CHEBI:49883"/>
        <label>2</label>
        <note>4Fe-4S-S-AdoMet</note>
    </ligand>
</feature>
<name>A0A1Z5IGW2_9LACO</name>
<dbReference type="OrthoDB" id="9787898at2"/>
<evidence type="ECO:0000313" key="11">
    <source>
        <dbReference type="EMBL" id="GAX01044.1"/>
    </source>
</evidence>
<evidence type="ECO:0000256" key="8">
    <source>
        <dbReference type="HAMAP-Rule" id="MF_00206"/>
    </source>
</evidence>
<dbReference type="SFLD" id="SFLDS00029">
    <property type="entry name" value="Radical_SAM"/>
    <property type="match status" value="1"/>
</dbReference>
<dbReference type="NCBIfam" id="NF004019">
    <property type="entry name" value="PRK05481.1"/>
    <property type="match status" value="1"/>
</dbReference>
<keyword evidence="5 8" id="KW-0408">Iron</keyword>
<dbReference type="GO" id="GO:0005737">
    <property type="term" value="C:cytoplasm"/>
    <property type="evidence" value="ECO:0007669"/>
    <property type="project" value="UniProtKB-SubCell"/>
</dbReference>
<evidence type="ECO:0000256" key="4">
    <source>
        <dbReference type="ARBA" id="ARBA00022723"/>
    </source>
</evidence>
<dbReference type="InterPro" id="IPR013785">
    <property type="entry name" value="Aldolase_TIM"/>
</dbReference>
<evidence type="ECO:0000256" key="5">
    <source>
        <dbReference type="ARBA" id="ARBA00023004"/>
    </source>
</evidence>
<comment type="catalytic activity">
    <reaction evidence="7 8">
        <text>[[Fe-S] cluster scaffold protein carrying a second [4Fe-4S](2+) cluster] + N(6)-octanoyl-L-lysyl-[protein] + 2 oxidized [2Fe-2S]-[ferredoxin] + 2 S-adenosyl-L-methionine + 4 H(+) = [[Fe-S] cluster scaffold protein] + N(6)-[(R)-dihydrolipoyl]-L-lysyl-[protein] + 4 Fe(3+) + 2 hydrogen sulfide + 2 5'-deoxyadenosine + 2 L-methionine + 2 reduced [2Fe-2S]-[ferredoxin]</text>
        <dbReference type="Rhea" id="RHEA:16585"/>
        <dbReference type="Rhea" id="RHEA-COMP:9928"/>
        <dbReference type="Rhea" id="RHEA-COMP:10000"/>
        <dbReference type="Rhea" id="RHEA-COMP:10001"/>
        <dbReference type="Rhea" id="RHEA-COMP:10475"/>
        <dbReference type="Rhea" id="RHEA-COMP:14568"/>
        <dbReference type="Rhea" id="RHEA-COMP:14569"/>
        <dbReference type="ChEBI" id="CHEBI:15378"/>
        <dbReference type="ChEBI" id="CHEBI:17319"/>
        <dbReference type="ChEBI" id="CHEBI:29034"/>
        <dbReference type="ChEBI" id="CHEBI:29919"/>
        <dbReference type="ChEBI" id="CHEBI:33722"/>
        <dbReference type="ChEBI" id="CHEBI:33737"/>
        <dbReference type="ChEBI" id="CHEBI:33738"/>
        <dbReference type="ChEBI" id="CHEBI:57844"/>
        <dbReference type="ChEBI" id="CHEBI:59789"/>
        <dbReference type="ChEBI" id="CHEBI:78809"/>
        <dbReference type="ChEBI" id="CHEBI:83100"/>
        <dbReference type="EC" id="2.8.1.8"/>
    </reaction>
</comment>
<dbReference type="PROSITE" id="PS51918">
    <property type="entry name" value="RADICAL_SAM"/>
    <property type="match status" value="1"/>
</dbReference>
<comment type="function">
    <text evidence="8">Catalyzes the radical-mediated insertion of two sulfur atoms into the C-6 and C-8 positions of the octanoyl moiety bound to the lipoyl domains of lipoate-dependent enzymes, thereby converting the octanoylated domains into lipoylated derivatives.</text>
</comment>
<keyword evidence="1 8" id="KW-0004">4Fe-4S</keyword>
<dbReference type="NCBIfam" id="NF009544">
    <property type="entry name" value="PRK12928.1"/>
    <property type="match status" value="1"/>
</dbReference>
<keyword evidence="8" id="KW-0963">Cytoplasm</keyword>
<dbReference type="InterPro" id="IPR007197">
    <property type="entry name" value="rSAM"/>
</dbReference>
<keyword evidence="2 8" id="KW-0808">Transferase</keyword>
<evidence type="ECO:0000256" key="6">
    <source>
        <dbReference type="ARBA" id="ARBA00023014"/>
    </source>
</evidence>
<dbReference type="EMBL" id="BCMG01000004">
    <property type="protein sequence ID" value="GAX01044.1"/>
    <property type="molecule type" value="Genomic_DNA"/>
</dbReference>
<keyword evidence="4 8" id="KW-0479">Metal-binding</keyword>
<feature type="binding site" evidence="8">
    <location>
        <position position="79"/>
    </location>
    <ligand>
        <name>[4Fe-4S] cluster</name>
        <dbReference type="ChEBI" id="CHEBI:49883"/>
        <label>2</label>
        <note>4Fe-4S-S-AdoMet</note>
    </ligand>
</feature>
<dbReference type="Pfam" id="PF04055">
    <property type="entry name" value="Radical_SAM"/>
    <property type="match status" value="1"/>
</dbReference>
<dbReference type="PANTHER" id="PTHR10949">
    <property type="entry name" value="LIPOYL SYNTHASE"/>
    <property type="match status" value="1"/>
</dbReference>
<dbReference type="GO" id="GO:0016992">
    <property type="term" value="F:lipoate synthase activity"/>
    <property type="evidence" value="ECO:0007669"/>
    <property type="project" value="UniProtKB-UniRule"/>
</dbReference>
<keyword evidence="12" id="KW-1185">Reference proteome</keyword>
<evidence type="ECO:0000256" key="7">
    <source>
        <dbReference type="ARBA" id="ARBA00047326"/>
    </source>
</evidence>
<evidence type="ECO:0000313" key="12">
    <source>
        <dbReference type="Proteomes" id="UP000198402"/>
    </source>
</evidence>
<comment type="similarity">
    <text evidence="8">Belongs to the radical SAM superfamily. Lipoyl synthase family.</text>
</comment>
<feature type="compositionally biased region" description="Low complexity" evidence="9">
    <location>
        <begin position="7"/>
        <end position="20"/>
    </location>
</feature>
<feature type="region of interest" description="Disordered" evidence="9">
    <location>
        <begin position="1"/>
        <end position="20"/>
    </location>
</feature>
<evidence type="ECO:0000256" key="1">
    <source>
        <dbReference type="ARBA" id="ARBA00022485"/>
    </source>
</evidence>
<dbReference type="SFLD" id="SFLDF00271">
    <property type="entry name" value="lipoyl_synthase"/>
    <property type="match status" value="1"/>
</dbReference>
<feature type="domain" description="Radical SAM core" evidence="10">
    <location>
        <begin position="61"/>
        <end position="278"/>
    </location>
</feature>
<evidence type="ECO:0000259" key="10">
    <source>
        <dbReference type="PROSITE" id="PS51918"/>
    </source>
</evidence>
<feature type="binding site" evidence="8">
    <location>
        <position position="82"/>
    </location>
    <ligand>
        <name>[4Fe-4S] cluster</name>
        <dbReference type="ChEBI" id="CHEBI:49883"/>
        <label>2</label>
        <note>4Fe-4S-S-AdoMet</note>
    </ligand>
</feature>
<gene>
    <name evidence="8 11" type="primary">lipA</name>
    <name evidence="11" type="ORF">IWT126_01069</name>
</gene>
<feature type="binding site" evidence="8">
    <location>
        <position position="49"/>
    </location>
    <ligand>
        <name>[4Fe-4S] cluster</name>
        <dbReference type="ChEBI" id="CHEBI:49883"/>
        <label>1</label>
    </ligand>
</feature>
<accession>A0A1Z5IGW2</accession>
<evidence type="ECO:0000256" key="2">
    <source>
        <dbReference type="ARBA" id="ARBA00022679"/>
    </source>
</evidence>
<dbReference type="SFLD" id="SFLDG01058">
    <property type="entry name" value="lipoyl_synthase_like"/>
    <property type="match status" value="1"/>
</dbReference>
<evidence type="ECO:0000256" key="9">
    <source>
        <dbReference type="SAM" id="MobiDB-lite"/>
    </source>
</evidence>
<keyword evidence="6 8" id="KW-0411">Iron-sulfur</keyword>
<reference evidence="11 12" key="1">
    <citation type="submission" date="2015-11" db="EMBL/GenBank/DDBJ databases">
        <title>Draft genome sequences of new species of the genus Lactobacillus isolated from orchardgrass silage.</title>
        <authorList>
            <person name="Tohno M."/>
            <person name="Tanizawa Y."/>
            <person name="Arita M."/>
        </authorList>
    </citation>
    <scope>NUCLEOTIDE SEQUENCE [LARGE SCALE GENOMIC DNA]</scope>
    <source>
        <strain evidence="11 12">IWT126</strain>
    </source>
</reference>